<dbReference type="InParanoid" id="A0A1X7V2N8"/>
<dbReference type="AlphaFoldDB" id="A0A1X7V2N8"/>
<evidence type="ECO:0000256" key="1">
    <source>
        <dbReference type="SAM" id="MobiDB-lite"/>
    </source>
</evidence>
<dbReference type="EnsemblMetazoa" id="Aqu2.1.33832_001">
    <property type="protein sequence ID" value="Aqu2.1.33832_001"/>
    <property type="gene ID" value="Aqu2.1.33832"/>
</dbReference>
<sequence>MAAFGKVCCSKKEVESMSVEEVRELLDEYMDEEAISLAFASKPGPDCCKLLKSVASVKSASVKLFSNTQSSSSDCSINENITDPFPIPMFHSSTQRNLDNKCFTEEDCLYMVRTIAMMLRSFSTWPKVKDCEIPARKRPCPDNDATTTSKKKAVVLSHHLCPPLEESPDFVPAVEDSSPLSTSSTEQDEVGLWKKCFNQ</sequence>
<evidence type="ECO:0000313" key="2">
    <source>
        <dbReference type="EnsemblMetazoa" id="Aqu2.1.33832_001"/>
    </source>
</evidence>
<name>A0A1X7V2N8_AMPQE</name>
<proteinExistence type="predicted"/>
<reference evidence="2" key="1">
    <citation type="submission" date="2017-05" db="UniProtKB">
        <authorList>
            <consortium name="EnsemblMetazoa"/>
        </authorList>
    </citation>
    <scope>IDENTIFICATION</scope>
</reference>
<protein>
    <submittedName>
        <fullName evidence="2">Uncharacterized protein</fullName>
    </submittedName>
</protein>
<feature type="region of interest" description="Disordered" evidence="1">
    <location>
        <begin position="163"/>
        <end position="191"/>
    </location>
</feature>
<accession>A0A1X7V2N8</accession>
<organism evidence="2">
    <name type="scientific">Amphimedon queenslandica</name>
    <name type="common">Sponge</name>
    <dbReference type="NCBI Taxonomy" id="400682"/>
    <lineage>
        <taxon>Eukaryota</taxon>
        <taxon>Metazoa</taxon>
        <taxon>Porifera</taxon>
        <taxon>Demospongiae</taxon>
        <taxon>Heteroscleromorpha</taxon>
        <taxon>Haplosclerida</taxon>
        <taxon>Niphatidae</taxon>
        <taxon>Amphimedon</taxon>
    </lineage>
</organism>